<name>A0A0J5XDL8_BURCE</name>
<evidence type="ECO:0000313" key="2">
    <source>
        <dbReference type="Proteomes" id="UP000036338"/>
    </source>
</evidence>
<evidence type="ECO:0000313" key="1">
    <source>
        <dbReference type="EMBL" id="KML60907.1"/>
    </source>
</evidence>
<reference evidence="1 2" key="1">
    <citation type="submission" date="2015-05" db="EMBL/GenBank/DDBJ databases">
        <title>Draft genome of Burkholderia cepacia LK29.</title>
        <authorList>
            <person name="Chan X.Y."/>
        </authorList>
    </citation>
    <scope>NUCLEOTIDE SEQUENCE [LARGE SCALE GENOMIC DNA]</scope>
    <source>
        <strain evidence="1 2">LK29</strain>
    </source>
</reference>
<dbReference type="Proteomes" id="UP000036338">
    <property type="component" value="Unassembled WGS sequence"/>
</dbReference>
<comment type="caution">
    <text evidence="1">The sequence shown here is derived from an EMBL/GenBank/DDBJ whole genome shotgun (WGS) entry which is preliminary data.</text>
</comment>
<gene>
    <name evidence="1" type="ORF">VL15_07290</name>
</gene>
<sequence>MTSTSVSVACPLCGCRQNYFIDSPSTVERPDLVNCDTDEGGCDKYFVVFSHIRVEKFVRAAKIEGEQ</sequence>
<dbReference type="EMBL" id="LDWR01000012">
    <property type="protein sequence ID" value="KML60907.1"/>
    <property type="molecule type" value="Genomic_DNA"/>
</dbReference>
<dbReference type="RefSeq" id="WP_048244425.1">
    <property type="nucleotide sequence ID" value="NZ_LDWR01000012.1"/>
</dbReference>
<protein>
    <submittedName>
        <fullName evidence="1">Uncharacterized protein</fullName>
    </submittedName>
</protein>
<organism evidence="1 2">
    <name type="scientific">Burkholderia cepacia</name>
    <name type="common">Pseudomonas cepacia</name>
    <dbReference type="NCBI Taxonomy" id="292"/>
    <lineage>
        <taxon>Bacteria</taxon>
        <taxon>Pseudomonadati</taxon>
        <taxon>Pseudomonadota</taxon>
        <taxon>Betaproteobacteria</taxon>
        <taxon>Burkholderiales</taxon>
        <taxon>Burkholderiaceae</taxon>
        <taxon>Burkholderia</taxon>
        <taxon>Burkholderia cepacia complex</taxon>
    </lineage>
</organism>
<accession>A0A0J5XDL8</accession>
<dbReference type="AlphaFoldDB" id="A0A0J5XDL8"/>
<proteinExistence type="predicted"/>
<dbReference type="PATRIC" id="fig|292.27.peg.846"/>